<name>A0A7X0WGT2_9LIST</name>
<dbReference type="EMBL" id="JAARMV010000007">
    <property type="protein sequence ID" value="MBC2373663.1"/>
    <property type="molecule type" value="Genomic_DNA"/>
</dbReference>
<dbReference type="AlphaFoldDB" id="A0A7X0WGT2"/>
<comment type="caution">
    <text evidence="2">The sequence shown here is derived from an EMBL/GenBank/DDBJ whole genome shotgun (WGS) entry which is preliminary data.</text>
</comment>
<organism evidence="2 4">
    <name type="scientific">Listeria booriae</name>
    <dbReference type="NCBI Taxonomy" id="1552123"/>
    <lineage>
        <taxon>Bacteria</taxon>
        <taxon>Bacillati</taxon>
        <taxon>Bacillota</taxon>
        <taxon>Bacilli</taxon>
        <taxon>Bacillales</taxon>
        <taxon>Listeriaceae</taxon>
        <taxon>Listeria</taxon>
    </lineage>
</organism>
<gene>
    <name evidence="2" type="ORF">HB759_16240</name>
    <name evidence="1" type="ORF">HB811_16995</name>
    <name evidence="3" type="ORF">HBP98_16755</name>
</gene>
<dbReference type="EMBL" id="JAAROV010000008">
    <property type="protein sequence ID" value="MBC1318477.1"/>
    <property type="molecule type" value="Genomic_DNA"/>
</dbReference>
<protein>
    <submittedName>
        <fullName evidence="2">Uncharacterized protein</fullName>
    </submittedName>
</protein>
<dbReference type="Proteomes" id="UP000532866">
    <property type="component" value="Unassembled WGS sequence"/>
</dbReference>
<dbReference type="Proteomes" id="UP000543379">
    <property type="component" value="Unassembled WGS sequence"/>
</dbReference>
<accession>A0A7X0WGT2</accession>
<proteinExistence type="predicted"/>
<evidence type="ECO:0000313" key="1">
    <source>
        <dbReference type="EMBL" id="MBC1318477.1"/>
    </source>
</evidence>
<evidence type="ECO:0000313" key="2">
    <source>
        <dbReference type="EMBL" id="MBC1333496.1"/>
    </source>
</evidence>
<evidence type="ECO:0000313" key="5">
    <source>
        <dbReference type="Proteomes" id="UP000543379"/>
    </source>
</evidence>
<reference evidence="4 5" key="1">
    <citation type="submission" date="2020-03" db="EMBL/GenBank/DDBJ databases">
        <title>Soil Listeria distribution.</title>
        <authorList>
            <person name="Liao J."/>
            <person name="Wiedmann M."/>
        </authorList>
    </citation>
    <scope>NUCLEOTIDE SEQUENCE [LARGE SCALE GENOMIC DNA]</scope>
    <source>
        <strain evidence="1 5">FSL L7-1816</strain>
        <strain evidence="2 4">FSL L7-1833</strain>
        <strain evidence="3 6">FSL L7-1850</strain>
    </source>
</reference>
<evidence type="ECO:0000313" key="3">
    <source>
        <dbReference type="EMBL" id="MBC2373663.1"/>
    </source>
</evidence>
<dbReference type="EMBL" id="JAAROL010000010">
    <property type="protein sequence ID" value="MBC1333496.1"/>
    <property type="molecule type" value="Genomic_DNA"/>
</dbReference>
<dbReference type="Proteomes" id="UP000546244">
    <property type="component" value="Unassembled WGS sequence"/>
</dbReference>
<sequence>MEQNELKKSLYTLLKKVKDYPEILSDKVISRDEAKIYRILESQDYVHGIEIAEYYDGPNLSLSNANITDTGYAFLHEMEAQEKPIRMSSKNKYIQLQVFLERVDDADNNLEKPNPRVRTADYYELISYAIKKKLVTGLVIKYASNKPSLIRTQDARLTPSGLDLLDIPFEETNPSIISQTINIYDGDFRNSSLGSGNTQNN</sequence>
<dbReference type="RefSeq" id="WP_185353925.1">
    <property type="nucleotide sequence ID" value="NZ_JAARMV010000007.1"/>
</dbReference>
<evidence type="ECO:0000313" key="4">
    <source>
        <dbReference type="Proteomes" id="UP000532866"/>
    </source>
</evidence>
<evidence type="ECO:0000313" key="6">
    <source>
        <dbReference type="Proteomes" id="UP000546244"/>
    </source>
</evidence>